<dbReference type="RefSeq" id="WP_188253340.1">
    <property type="nucleotide sequence ID" value="NZ_JABVCF010000002.1"/>
</dbReference>
<proteinExistence type="predicted"/>
<comment type="subcellular location">
    <subcellularLocation>
        <location evidence="1">Membrane</location>
    </subcellularLocation>
</comment>
<keyword evidence="8" id="KW-1185">Reference proteome</keyword>
<dbReference type="InterPro" id="IPR006694">
    <property type="entry name" value="Fatty_acid_hydroxylase"/>
</dbReference>
<organism evidence="7 8">
    <name type="scientific">Pseudaminobacter soli</name>
    <name type="common">ex Zhang et al. 2022</name>
    <dbReference type="NCBI Taxonomy" id="2831468"/>
    <lineage>
        <taxon>Bacteria</taxon>
        <taxon>Pseudomonadati</taxon>
        <taxon>Pseudomonadota</taxon>
        <taxon>Alphaproteobacteria</taxon>
        <taxon>Hyphomicrobiales</taxon>
        <taxon>Phyllobacteriaceae</taxon>
        <taxon>Pseudaminobacter</taxon>
    </lineage>
</organism>
<dbReference type="GO" id="GO:0016020">
    <property type="term" value="C:membrane"/>
    <property type="evidence" value="ECO:0007669"/>
    <property type="project" value="UniProtKB-SubCell"/>
</dbReference>
<dbReference type="PANTHER" id="PTHR11863">
    <property type="entry name" value="STEROL DESATURASE"/>
    <property type="match status" value="1"/>
</dbReference>
<keyword evidence="2 5" id="KW-0812">Transmembrane</keyword>
<feature type="transmembrane region" description="Helical" evidence="5">
    <location>
        <begin position="53"/>
        <end position="75"/>
    </location>
</feature>
<evidence type="ECO:0000259" key="6">
    <source>
        <dbReference type="Pfam" id="PF04116"/>
    </source>
</evidence>
<feature type="domain" description="Fatty acid hydroxylase" evidence="6">
    <location>
        <begin position="96"/>
        <end position="228"/>
    </location>
</feature>
<feature type="transmembrane region" description="Helical" evidence="5">
    <location>
        <begin position="87"/>
        <end position="109"/>
    </location>
</feature>
<sequence length="271" mass="31199">MAAVADFLEFLVPIYTITLALYFLLGVSFDWLNKRNPGRRIQKNRSSEKRRDWEVRQSFASILVTSTSISLALTAQQAGWALQPWPLHWWAALPLFLLCMFLYDTWFYFGHRLMHTRWLFRFHAPHHRTLAPTVWTNDAIGCVETSISQGFYVVAVFLVPFPPVILLAHRLFDHFNGTIGHAGYEYFATPGARYPSPLLCTTFHDQHHEEFRYNFANYFSFWDRLMGTIAPTYDRRVKNVEDNAAPLSLSRAEPEADPAGASVVVGPVRGR</sequence>
<feature type="transmembrane region" description="Helical" evidence="5">
    <location>
        <begin position="12"/>
        <end position="32"/>
    </location>
</feature>
<dbReference type="EMBL" id="JAGWCR010000002">
    <property type="protein sequence ID" value="MBS3647771.1"/>
    <property type="molecule type" value="Genomic_DNA"/>
</dbReference>
<reference evidence="7" key="1">
    <citation type="submission" date="2021-04" db="EMBL/GenBank/DDBJ databases">
        <title>Pseudaminobacter soli sp. nov., isolated from paddy soil contaminated by heavy metals.</title>
        <authorList>
            <person name="Zhang K."/>
        </authorList>
    </citation>
    <scope>NUCLEOTIDE SEQUENCE</scope>
    <source>
        <strain evidence="7">19-2017</strain>
    </source>
</reference>
<name>A0A942DYL5_9HYPH</name>
<evidence type="ECO:0000256" key="5">
    <source>
        <dbReference type="SAM" id="Phobius"/>
    </source>
</evidence>
<dbReference type="InterPro" id="IPR050307">
    <property type="entry name" value="Sterol_Desaturase_Related"/>
</dbReference>
<accession>A0A942DYL5</accession>
<dbReference type="GO" id="GO:0016491">
    <property type="term" value="F:oxidoreductase activity"/>
    <property type="evidence" value="ECO:0007669"/>
    <property type="project" value="InterPro"/>
</dbReference>
<dbReference type="Proteomes" id="UP000680348">
    <property type="component" value="Unassembled WGS sequence"/>
</dbReference>
<protein>
    <submittedName>
        <fullName evidence="7">Sterol desaturase family protein</fullName>
    </submittedName>
</protein>
<evidence type="ECO:0000256" key="4">
    <source>
        <dbReference type="ARBA" id="ARBA00023136"/>
    </source>
</evidence>
<dbReference type="Pfam" id="PF04116">
    <property type="entry name" value="FA_hydroxylase"/>
    <property type="match status" value="1"/>
</dbReference>
<keyword evidence="4 5" id="KW-0472">Membrane</keyword>
<comment type="caution">
    <text evidence="7">The sequence shown here is derived from an EMBL/GenBank/DDBJ whole genome shotgun (WGS) entry which is preliminary data.</text>
</comment>
<dbReference type="GO" id="GO:0005506">
    <property type="term" value="F:iron ion binding"/>
    <property type="evidence" value="ECO:0007669"/>
    <property type="project" value="InterPro"/>
</dbReference>
<gene>
    <name evidence="7" type="ORF">KEU06_03900</name>
</gene>
<dbReference type="AlphaFoldDB" id="A0A942DYL5"/>
<evidence type="ECO:0000313" key="7">
    <source>
        <dbReference type="EMBL" id="MBS3647771.1"/>
    </source>
</evidence>
<keyword evidence="3 5" id="KW-1133">Transmembrane helix</keyword>
<evidence type="ECO:0000256" key="3">
    <source>
        <dbReference type="ARBA" id="ARBA00022989"/>
    </source>
</evidence>
<evidence type="ECO:0000256" key="1">
    <source>
        <dbReference type="ARBA" id="ARBA00004370"/>
    </source>
</evidence>
<dbReference type="GO" id="GO:0008610">
    <property type="term" value="P:lipid biosynthetic process"/>
    <property type="evidence" value="ECO:0007669"/>
    <property type="project" value="InterPro"/>
</dbReference>
<evidence type="ECO:0000313" key="8">
    <source>
        <dbReference type="Proteomes" id="UP000680348"/>
    </source>
</evidence>
<evidence type="ECO:0000256" key="2">
    <source>
        <dbReference type="ARBA" id="ARBA00022692"/>
    </source>
</evidence>